<dbReference type="Proteomes" id="UP000887564">
    <property type="component" value="Unplaced"/>
</dbReference>
<protein>
    <submittedName>
        <fullName evidence="2">Uncharacterized protein</fullName>
    </submittedName>
</protein>
<sequence>MSAYFADLIQEPVLVRFHEEVILRLLLQPVHWVLLVELSPMNLARRLFILQQNHSTSIIDHIILMIAIISKRMAIVCARCHLKNLSSKLR</sequence>
<evidence type="ECO:0000313" key="1">
    <source>
        <dbReference type="Proteomes" id="UP000887564"/>
    </source>
</evidence>
<proteinExistence type="predicted"/>
<organism evidence="1 2">
    <name type="scientific">Parascaris equorum</name>
    <name type="common">Equine roundworm</name>
    <dbReference type="NCBI Taxonomy" id="6256"/>
    <lineage>
        <taxon>Eukaryota</taxon>
        <taxon>Metazoa</taxon>
        <taxon>Ecdysozoa</taxon>
        <taxon>Nematoda</taxon>
        <taxon>Chromadorea</taxon>
        <taxon>Rhabditida</taxon>
        <taxon>Spirurina</taxon>
        <taxon>Ascaridomorpha</taxon>
        <taxon>Ascaridoidea</taxon>
        <taxon>Ascarididae</taxon>
        <taxon>Parascaris</taxon>
    </lineage>
</organism>
<keyword evidence="1" id="KW-1185">Reference proteome</keyword>
<name>A0A914RSL9_PAREQ</name>
<accession>A0A914RSL9</accession>
<dbReference type="AlphaFoldDB" id="A0A914RSL9"/>
<evidence type="ECO:0000313" key="2">
    <source>
        <dbReference type="WBParaSite" id="PEQ_0000931301-mRNA-1"/>
    </source>
</evidence>
<dbReference type="WBParaSite" id="PEQ_0000931301-mRNA-1">
    <property type="protein sequence ID" value="PEQ_0000931301-mRNA-1"/>
    <property type="gene ID" value="PEQ_0000931301"/>
</dbReference>
<reference evidence="2" key="1">
    <citation type="submission" date="2022-11" db="UniProtKB">
        <authorList>
            <consortium name="WormBaseParasite"/>
        </authorList>
    </citation>
    <scope>IDENTIFICATION</scope>
</reference>